<evidence type="ECO:0000256" key="1">
    <source>
        <dbReference type="SAM" id="MobiDB-lite"/>
    </source>
</evidence>
<proteinExistence type="predicted"/>
<sequence length="85" mass="9945">MDLMEYERFVSIRRCNFNTVRCGTMSQEYKRTRVEIVKRKSTKIWKSGRSVALEKIGTGEPSNAKKLPKKVKREDVKSGKPQFTF</sequence>
<accession>A0A8S9JJ40</accession>
<name>A0A8S9JJ40_BRACR</name>
<dbReference type="Proteomes" id="UP000712281">
    <property type="component" value="Unassembled WGS sequence"/>
</dbReference>
<feature type="region of interest" description="Disordered" evidence="1">
    <location>
        <begin position="56"/>
        <end position="85"/>
    </location>
</feature>
<organism evidence="2 3">
    <name type="scientific">Brassica cretica</name>
    <name type="common">Mustard</name>
    <dbReference type="NCBI Taxonomy" id="69181"/>
    <lineage>
        <taxon>Eukaryota</taxon>
        <taxon>Viridiplantae</taxon>
        <taxon>Streptophyta</taxon>
        <taxon>Embryophyta</taxon>
        <taxon>Tracheophyta</taxon>
        <taxon>Spermatophyta</taxon>
        <taxon>Magnoliopsida</taxon>
        <taxon>eudicotyledons</taxon>
        <taxon>Gunneridae</taxon>
        <taxon>Pentapetalae</taxon>
        <taxon>rosids</taxon>
        <taxon>malvids</taxon>
        <taxon>Brassicales</taxon>
        <taxon>Brassicaceae</taxon>
        <taxon>Brassiceae</taxon>
        <taxon>Brassica</taxon>
    </lineage>
</organism>
<evidence type="ECO:0000313" key="3">
    <source>
        <dbReference type="Proteomes" id="UP000712281"/>
    </source>
</evidence>
<evidence type="ECO:0000313" key="2">
    <source>
        <dbReference type="EMBL" id="KAF2582570.1"/>
    </source>
</evidence>
<comment type="caution">
    <text evidence="2">The sequence shown here is derived from an EMBL/GenBank/DDBJ whole genome shotgun (WGS) entry which is preliminary data.</text>
</comment>
<dbReference type="AlphaFoldDB" id="A0A8S9JJ40"/>
<reference evidence="2" key="1">
    <citation type="submission" date="2019-12" db="EMBL/GenBank/DDBJ databases">
        <title>Genome sequencing and annotation of Brassica cretica.</title>
        <authorList>
            <person name="Studholme D.J."/>
            <person name="Sarris P.F."/>
        </authorList>
    </citation>
    <scope>NUCLEOTIDE SEQUENCE</scope>
    <source>
        <strain evidence="2">PFS-001/15</strain>
        <tissue evidence="2">Leaf</tissue>
    </source>
</reference>
<protein>
    <submittedName>
        <fullName evidence="2">Uncharacterized protein</fullName>
    </submittedName>
</protein>
<gene>
    <name evidence="2" type="ORF">F2Q68_00005938</name>
</gene>
<dbReference type="EMBL" id="QGKW02001660">
    <property type="protein sequence ID" value="KAF2582570.1"/>
    <property type="molecule type" value="Genomic_DNA"/>
</dbReference>